<protein>
    <submittedName>
        <fullName evidence="5">PPR domain-containing protein/PPR_2 domain-containing protein/DYW_deaminase domain-containing protein</fullName>
    </submittedName>
</protein>
<dbReference type="GO" id="GO:0009451">
    <property type="term" value="P:RNA modification"/>
    <property type="evidence" value="ECO:0007669"/>
    <property type="project" value="InterPro"/>
</dbReference>
<feature type="repeat" description="PPR" evidence="3">
    <location>
        <begin position="308"/>
        <end position="342"/>
    </location>
</feature>
<organism evidence="5 6">
    <name type="scientific">Cephalotus follicularis</name>
    <name type="common">Albany pitcher plant</name>
    <dbReference type="NCBI Taxonomy" id="3775"/>
    <lineage>
        <taxon>Eukaryota</taxon>
        <taxon>Viridiplantae</taxon>
        <taxon>Streptophyta</taxon>
        <taxon>Embryophyta</taxon>
        <taxon>Tracheophyta</taxon>
        <taxon>Spermatophyta</taxon>
        <taxon>Magnoliopsida</taxon>
        <taxon>eudicotyledons</taxon>
        <taxon>Gunneridae</taxon>
        <taxon>Pentapetalae</taxon>
        <taxon>rosids</taxon>
        <taxon>fabids</taxon>
        <taxon>Oxalidales</taxon>
        <taxon>Cephalotaceae</taxon>
        <taxon>Cephalotus</taxon>
    </lineage>
</organism>
<dbReference type="Proteomes" id="UP000187406">
    <property type="component" value="Unassembled WGS sequence"/>
</dbReference>
<evidence type="ECO:0000256" key="2">
    <source>
        <dbReference type="ARBA" id="ARBA00022737"/>
    </source>
</evidence>
<feature type="domain" description="DYW" evidence="4">
    <location>
        <begin position="624"/>
        <end position="715"/>
    </location>
</feature>
<proteinExistence type="inferred from homology"/>
<feature type="repeat" description="PPR" evidence="3">
    <location>
        <begin position="105"/>
        <end position="139"/>
    </location>
</feature>
<evidence type="ECO:0000313" key="6">
    <source>
        <dbReference type="Proteomes" id="UP000187406"/>
    </source>
</evidence>
<dbReference type="InterPro" id="IPR011990">
    <property type="entry name" value="TPR-like_helical_dom_sf"/>
</dbReference>
<dbReference type="Pfam" id="PF20431">
    <property type="entry name" value="E_motif"/>
    <property type="match status" value="1"/>
</dbReference>
<dbReference type="GO" id="GO:0003723">
    <property type="term" value="F:RNA binding"/>
    <property type="evidence" value="ECO:0007669"/>
    <property type="project" value="InterPro"/>
</dbReference>
<dbReference type="Pfam" id="PF14432">
    <property type="entry name" value="DYW_deaminase"/>
    <property type="match status" value="1"/>
</dbReference>
<dbReference type="FunFam" id="1.25.40.10:FF:000073">
    <property type="entry name" value="Pentatricopeptide repeat-containing protein chloroplastic"/>
    <property type="match status" value="1"/>
</dbReference>
<sequence>MKVPLPPKSHKQKPNTSLFKIIPRPYHKTSTTQYKHKPTHINNLLNTSTQTKNLKHATQIHTQIITNNYISFPFLFNNLLNLYAKCGHINQTLLLFSTTQNHSKNIVTWTSLITRLSHFNKHLEALKIFNQMRCSGVYPNQFTFSAILPTCADSMVVVHGELMHCLIGKHGFDTDVFVGSALIDMYAKCGDMCSAMQVFDEMPDRNLVSWNSMIVGFLQNKFYDMAVGYFRDVLREVSIRPDQVSFSSVLSACADTWGLEVGKQVHGVIVKHGLVTLAYVRNSLMDMYFKCGMFDDAAILFQITRGRDVVAWNVMIMGCINNNYLEEACNYFWVMMREGISPDESSYSTALHASACLAALNQGTLIHNQIIRNGFLNYPVVASSLITMYTKSGSLGDAYRVFELIEYRNVVSWTAMIGAFQQHGCANQVIELFEKMLGEGIKPDYITFVSVISACSHGGRVEEGYAYFNSMEKLHGLRPGHEHYACMVDLLGRAGRLDEAKKFIEAMPIEADSSVWGALLGACTNYGNIEMGQGVAERLFELEPDNPGNYVLLSNLYARYGKLKEANEVRNLMGVNSVRKEPGCSWIDVKNETFVFTVHDRSHSRTYEIYEMLREIEGLVKRKGYVAETQFAVNSADECKERSLWYHSEKLALAYGLLSLPSRAPIRIKKNLRTCGDCHTVMKFASEIFEREIIVRDIKRFHRFSNGICSCGDYW</sequence>
<dbReference type="Gene3D" id="1.25.40.10">
    <property type="entry name" value="Tetratricopeptide repeat domain"/>
    <property type="match status" value="4"/>
</dbReference>
<dbReference type="InterPro" id="IPR002885">
    <property type="entry name" value="PPR_rpt"/>
</dbReference>
<dbReference type="InParanoid" id="A0A1Q3C346"/>
<dbReference type="FunFam" id="1.25.40.10:FF:000453">
    <property type="entry name" value="Pentatricopeptide repeat-containing protein mitochondrial"/>
    <property type="match status" value="1"/>
</dbReference>
<dbReference type="SUPFAM" id="SSF48452">
    <property type="entry name" value="TPR-like"/>
    <property type="match status" value="1"/>
</dbReference>
<dbReference type="GO" id="GO:0008270">
    <property type="term" value="F:zinc ion binding"/>
    <property type="evidence" value="ECO:0007669"/>
    <property type="project" value="InterPro"/>
</dbReference>
<dbReference type="Pfam" id="PF01535">
    <property type="entry name" value="PPR"/>
    <property type="match status" value="4"/>
</dbReference>
<dbReference type="FunFam" id="1.25.40.10:FF:000366">
    <property type="entry name" value="Pentatricopeptide (PPR) repeat-containing protein"/>
    <property type="match status" value="1"/>
</dbReference>
<comment type="caution">
    <text evidence="5">The sequence shown here is derived from an EMBL/GenBank/DDBJ whole genome shotgun (WGS) entry which is preliminary data.</text>
</comment>
<dbReference type="OrthoDB" id="1853681at2759"/>
<dbReference type="PANTHER" id="PTHR47926">
    <property type="entry name" value="PENTATRICOPEPTIDE REPEAT-CONTAINING PROTEIN"/>
    <property type="match status" value="1"/>
</dbReference>
<gene>
    <name evidence="5" type="ORF">CFOL_v3_17988</name>
</gene>
<dbReference type="FunFam" id="1.25.40.10:FF:000031">
    <property type="entry name" value="Pentatricopeptide repeat-containing protein mitochondrial"/>
    <property type="match status" value="1"/>
</dbReference>
<dbReference type="AlphaFoldDB" id="A0A1Q3C346"/>
<evidence type="ECO:0000259" key="4">
    <source>
        <dbReference type="Pfam" id="PF14432"/>
    </source>
</evidence>
<dbReference type="NCBIfam" id="TIGR00756">
    <property type="entry name" value="PPR"/>
    <property type="match status" value="4"/>
</dbReference>
<dbReference type="PANTHER" id="PTHR47926:SF418">
    <property type="entry name" value="(WILD MALAYSIAN BANANA) HYPOTHETICAL PROTEIN"/>
    <property type="match status" value="1"/>
</dbReference>
<reference evidence="6" key="1">
    <citation type="submission" date="2016-04" db="EMBL/GenBank/DDBJ databases">
        <title>Cephalotus genome sequencing.</title>
        <authorList>
            <person name="Fukushima K."/>
            <person name="Hasebe M."/>
            <person name="Fang X."/>
        </authorList>
    </citation>
    <scope>NUCLEOTIDE SEQUENCE [LARGE SCALE GENOMIC DNA]</scope>
    <source>
        <strain evidence="6">cv. St1</strain>
    </source>
</reference>
<dbReference type="InterPro" id="IPR046848">
    <property type="entry name" value="E_motif"/>
</dbReference>
<keyword evidence="2" id="KW-0677">Repeat</keyword>
<evidence type="ECO:0000256" key="3">
    <source>
        <dbReference type="PROSITE-ProRule" id="PRU00708"/>
    </source>
</evidence>
<evidence type="ECO:0000256" key="1">
    <source>
        <dbReference type="ARBA" id="ARBA00006643"/>
    </source>
</evidence>
<name>A0A1Q3C346_CEPFO</name>
<feature type="repeat" description="PPR" evidence="3">
    <location>
        <begin position="409"/>
        <end position="443"/>
    </location>
</feature>
<evidence type="ECO:0000313" key="5">
    <source>
        <dbReference type="EMBL" id="GAV74508.1"/>
    </source>
</evidence>
<keyword evidence="6" id="KW-1185">Reference proteome</keyword>
<dbReference type="InterPro" id="IPR046960">
    <property type="entry name" value="PPR_At4g14850-like_plant"/>
</dbReference>
<accession>A0A1Q3C346</accession>
<comment type="similarity">
    <text evidence="1">Belongs to the PPR family. PCMP-H subfamily.</text>
</comment>
<dbReference type="PROSITE" id="PS51375">
    <property type="entry name" value="PPR"/>
    <property type="match status" value="4"/>
</dbReference>
<feature type="repeat" description="PPR" evidence="3">
    <location>
        <begin position="175"/>
        <end position="209"/>
    </location>
</feature>
<dbReference type="Pfam" id="PF13041">
    <property type="entry name" value="PPR_2"/>
    <property type="match status" value="3"/>
</dbReference>
<dbReference type="InterPro" id="IPR032867">
    <property type="entry name" value="DYW_dom"/>
</dbReference>
<dbReference type="EMBL" id="BDDD01001239">
    <property type="protein sequence ID" value="GAV74508.1"/>
    <property type="molecule type" value="Genomic_DNA"/>
</dbReference>